<dbReference type="InterPro" id="IPR001296">
    <property type="entry name" value="Glyco_trans_1"/>
</dbReference>
<proteinExistence type="predicted"/>
<dbReference type="RefSeq" id="WP_306675884.1">
    <property type="nucleotide sequence ID" value="NZ_CP110509.1"/>
</dbReference>
<dbReference type="EC" id="2.4.-.-" evidence="2"/>
<keyword evidence="2" id="KW-0328">Glycosyltransferase</keyword>
<dbReference type="Gene3D" id="3.40.50.2000">
    <property type="entry name" value="Glycogen Phosphorylase B"/>
    <property type="match status" value="2"/>
</dbReference>
<name>A0ABY9LHN3_9STRE</name>
<keyword evidence="3" id="KW-1185">Reference proteome</keyword>
<keyword evidence="2" id="KW-0808">Transferase</keyword>
<dbReference type="GO" id="GO:0016757">
    <property type="term" value="F:glycosyltransferase activity"/>
    <property type="evidence" value="ECO:0007669"/>
    <property type="project" value="UniProtKB-KW"/>
</dbReference>
<dbReference type="PANTHER" id="PTHR45947:SF3">
    <property type="entry name" value="SULFOQUINOVOSYL TRANSFERASE SQD2"/>
    <property type="match status" value="1"/>
</dbReference>
<protein>
    <submittedName>
        <fullName evidence="2">Glycosyltransferase</fullName>
        <ecNumber evidence="2">2.4.-.-</ecNumber>
    </submittedName>
</protein>
<dbReference type="SUPFAM" id="SSF53756">
    <property type="entry name" value="UDP-Glycosyltransferase/glycogen phosphorylase"/>
    <property type="match status" value="1"/>
</dbReference>
<dbReference type="EMBL" id="CP110509">
    <property type="protein sequence ID" value="WMB28359.1"/>
    <property type="molecule type" value="Genomic_DNA"/>
</dbReference>
<dbReference type="Proteomes" id="UP001238096">
    <property type="component" value="Chromosome"/>
</dbReference>
<gene>
    <name evidence="2" type="ORF">N1496_01625</name>
</gene>
<evidence type="ECO:0000313" key="2">
    <source>
        <dbReference type="EMBL" id="WMB28359.1"/>
    </source>
</evidence>
<accession>A0ABY9LHN3</accession>
<organism evidence="2 3">
    <name type="scientific">Streptococcus didelphis</name>
    <dbReference type="NCBI Taxonomy" id="102886"/>
    <lineage>
        <taxon>Bacteria</taxon>
        <taxon>Bacillati</taxon>
        <taxon>Bacillota</taxon>
        <taxon>Bacilli</taxon>
        <taxon>Lactobacillales</taxon>
        <taxon>Streptococcaceae</taxon>
        <taxon>Streptococcus</taxon>
    </lineage>
</organism>
<dbReference type="PANTHER" id="PTHR45947">
    <property type="entry name" value="SULFOQUINOVOSYL TRANSFERASE SQD2"/>
    <property type="match status" value="1"/>
</dbReference>
<evidence type="ECO:0000259" key="1">
    <source>
        <dbReference type="Pfam" id="PF00534"/>
    </source>
</evidence>
<feature type="domain" description="Glycosyl transferase family 1" evidence="1">
    <location>
        <begin position="190"/>
        <end position="340"/>
    </location>
</feature>
<dbReference type="Pfam" id="PF00534">
    <property type="entry name" value="Glycos_transf_1"/>
    <property type="match status" value="1"/>
</dbReference>
<dbReference type="InterPro" id="IPR050194">
    <property type="entry name" value="Glycosyltransferase_grp1"/>
</dbReference>
<sequence length="425" mass="49609">MKKILFISPTGTLDNGAEISITNLMVLLSKKGYDIYNVIPKNSHQTKGNYYQKMESNNISLFSIEFKKWWWEDAPGHMHSKIEERALYYQKYIYDIRKIIVDHSIDLVISSTVNVFQGALAAACEEVEHYWLIHEFPLGEFSYYQKLIPLIESLSSKLFAVQGSLTEYLKPYLENPQKISSFIPFSDITRGDQLKNINKSRIVSIGRINDNKNQLELLRAYSSLSQPLPELLFIGDWDESYKRKCDHYIKENKLSQASFIGHQSDPWKFLSNKDILVLNSKMETFGLVFVEALIKGIPVIAANNFGYQSVTDYFQFGHLYPSGDTEKLSQELTKLINYYPEYKTKAMNQRDKVMRQYTIEKAYHSIIEVIENDTTISPQKHTWLKPFLGAYNPQKYFHPPIKILSLFTIVLLMRYGMRRILWFFP</sequence>
<reference evidence="3" key="1">
    <citation type="submission" date="2022-10" db="EMBL/GenBank/DDBJ databases">
        <title>Streptococcus didelphis as causative of fatal infections in opossums (Didelphis albiventris).</title>
        <authorList>
            <person name="Breyer G.M."/>
            <person name="Da Silva M.E.R.J."/>
            <person name="Siqueira F.M."/>
        </authorList>
    </citation>
    <scope>NUCLEOTIDE SEQUENCE [LARGE SCALE GENOMIC DNA]</scope>
    <source>
        <strain evidence="3">LBVP101/21</strain>
    </source>
</reference>
<evidence type="ECO:0000313" key="3">
    <source>
        <dbReference type="Proteomes" id="UP001238096"/>
    </source>
</evidence>